<evidence type="ECO:0000313" key="2">
    <source>
        <dbReference type="Proteomes" id="UP001257627"/>
    </source>
</evidence>
<geneLocation type="plasmid" evidence="1">
    <name>unnamed2</name>
</geneLocation>
<keyword evidence="1" id="KW-0614">Plasmid</keyword>
<dbReference type="EMBL" id="JARAKF010000004">
    <property type="protein sequence ID" value="MDU9001598.1"/>
    <property type="molecule type" value="Genomic_DNA"/>
</dbReference>
<sequence length="89" mass="9534">MNLIAELQLKGLIRYEVIVQAIAATATRIGRRVSASLDTNAYITGVGIRAAVKFSCVQAVACTTLMVPLSCFGKLGCRHRRAYAFCLAG</sequence>
<name>A0ABU3V603_9ACTN</name>
<proteinExistence type="predicted"/>
<evidence type="ECO:0000313" key="1">
    <source>
        <dbReference type="EMBL" id="MDU9001598.1"/>
    </source>
</evidence>
<dbReference type="RefSeq" id="WP_266945909.1">
    <property type="nucleotide sequence ID" value="NZ_JAPEMK010000006.1"/>
</dbReference>
<dbReference type="Proteomes" id="UP001257627">
    <property type="component" value="Unassembled WGS sequence"/>
</dbReference>
<keyword evidence="2" id="KW-1185">Reference proteome</keyword>
<reference evidence="1 2" key="1">
    <citation type="submission" date="2023-02" db="EMBL/GenBank/DDBJ databases">
        <authorList>
            <person name="Maleckis M."/>
        </authorList>
    </citation>
    <scope>NUCLEOTIDE SEQUENCE [LARGE SCALE GENOMIC DNA]</scope>
    <source>
        <strain evidence="1 2">P8-A2</strain>
        <plasmid evidence="1">unnamed2</plasmid>
    </source>
</reference>
<protein>
    <submittedName>
        <fullName evidence="1">Uncharacterized protein</fullName>
    </submittedName>
</protein>
<accession>A0ABU3V603</accession>
<organism evidence="1 2">
    <name type="scientific">Streptomyces mirabilis</name>
    <dbReference type="NCBI Taxonomy" id="68239"/>
    <lineage>
        <taxon>Bacteria</taxon>
        <taxon>Bacillati</taxon>
        <taxon>Actinomycetota</taxon>
        <taxon>Actinomycetes</taxon>
        <taxon>Kitasatosporales</taxon>
        <taxon>Streptomycetaceae</taxon>
        <taxon>Streptomyces</taxon>
    </lineage>
</organism>
<comment type="caution">
    <text evidence="1">The sequence shown here is derived from an EMBL/GenBank/DDBJ whole genome shotgun (WGS) entry which is preliminary data.</text>
</comment>
<gene>
    <name evidence="1" type="ORF">PU648_57220</name>
</gene>